<gene>
    <name evidence="1" type="ORF">CcCBS67573_g02819</name>
</gene>
<comment type="caution">
    <text evidence="1">The sequence shown here is derived from an EMBL/GenBank/DDBJ whole genome shotgun (WGS) entry which is preliminary data.</text>
</comment>
<name>A0A507FKF6_9FUNG</name>
<protein>
    <submittedName>
        <fullName evidence="1">Uncharacterized protein</fullName>
    </submittedName>
</protein>
<proteinExistence type="predicted"/>
<dbReference type="InterPro" id="IPR015421">
    <property type="entry name" value="PyrdxlP-dep_Trfase_major"/>
</dbReference>
<evidence type="ECO:0000313" key="2">
    <source>
        <dbReference type="Proteomes" id="UP000320333"/>
    </source>
</evidence>
<dbReference type="AlphaFoldDB" id="A0A507FKF6"/>
<dbReference type="InterPro" id="IPR015424">
    <property type="entry name" value="PyrdxlP-dep_Trfase"/>
</dbReference>
<reference evidence="1 2" key="1">
    <citation type="journal article" date="2019" name="Sci. Rep.">
        <title>Comparative genomics of chytrid fungi reveal insights into the obligate biotrophic and pathogenic lifestyle of Synchytrium endobioticum.</title>
        <authorList>
            <person name="van de Vossenberg B.T.L.H."/>
            <person name="Warris S."/>
            <person name="Nguyen H.D.T."/>
            <person name="van Gent-Pelzer M.P.E."/>
            <person name="Joly D.L."/>
            <person name="van de Geest H.C."/>
            <person name="Bonants P.J.M."/>
            <person name="Smith D.S."/>
            <person name="Levesque C.A."/>
            <person name="van der Lee T.A.J."/>
        </authorList>
    </citation>
    <scope>NUCLEOTIDE SEQUENCE [LARGE SCALE GENOMIC DNA]</scope>
    <source>
        <strain evidence="1 2">CBS 675.73</strain>
    </source>
</reference>
<dbReference type="SUPFAM" id="SSF53383">
    <property type="entry name" value="PLP-dependent transferases"/>
    <property type="match status" value="1"/>
</dbReference>
<accession>A0A507FKF6</accession>
<sequence>MSVRLFEAHDSAAVLTINEADDFIPEQCELKKGLPLEPRNASTDSESVLSGNTQLVKPAQLALGSSHLILQGQNAHVSSRQVAAAQSLEVCLDVKLTDTSPASSVALLSSLVAASLSPRTESACKRESELKTEARLLEWMALFFTLPDLKHIHFHGSVDFSGGRLDPAEIQVFRTATFLAMGPSPARISSAAIPVFYFPATLDSSYSAPLSTHWSLIGLPSHSPSLPKIRKIPTTGIPGSDGPMDVSVLTAYLSEDVAVGRRPVVVVVRCGFGLVSGEWDDLGSVRALCSRFGCWMHVECDNMSLMEESSPIQDAQTMAKLENLRCADSIAFHASSALKLVHPQDLPSITLFNTVDPRLMDPVHVIEPDEGRTYDSTSSLHRRSSAFSSAGGALIRDRLSVDLNAASMLARTESFSSNMVGGVQTLGTGLSSAKLLKRMSSSSLFQAACFSVVSNGIRVTPTPLQFTLPWLLWSLSGIPELLRGTLEVAKELTEKLSDALLTIPELDVLQPPAESNYLTLLYRFNPTVASSQTLLTHPLPPVHVSHVPSNSAKPAPLSMGPWTPGFGTPEALLQMDATRKEAWGNRMNSDLGTKFVECISKAGEIKDGLQLKLVKFAGYWHVQFQACSYVAENNRTQASLIESLIHESAAYANAINATLRHQTTIRNLISEAQASSNSSYELRYIPPSSVAAWKPSASEGAFIALGGLHFTPSYLNLETDHIDPQVVRDLDALNLCLAEALELDPLLGNVCSKGAINKSYVEESQSVGGLAMIQTCIRIGMDKSGFTESRISNLISVVLQKGRELECGDQFLATLSEVIKRGIQTAQENLKMEHQQSDQVSIFSSLPVIGTVLGIFGMTGGDSHASTMHHNQSSIESLVNGDSSETGIKKPAVARTFTLSSGFSTVNLETVPTPNVTRGSISASNIADTEVVGIFDELELAGSENEAINDGKLQTEEKPFEDVHAPINQVLEAEEYVDDGSGKCLAGIDGDMMSVSDLENDADIEDCDVDENDAN</sequence>
<organism evidence="1 2">
    <name type="scientific">Chytriomyces confervae</name>
    <dbReference type="NCBI Taxonomy" id="246404"/>
    <lineage>
        <taxon>Eukaryota</taxon>
        <taxon>Fungi</taxon>
        <taxon>Fungi incertae sedis</taxon>
        <taxon>Chytridiomycota</taxon>
        <taxon>Chytridiomycota incertae sedis</taxon>
        <taxon>Chytridiomycetes</taxon>
        <taxon>Chytridiales</taxon>
        <taxon>Chytriomycetaceae</taxon>
        <taxon>Chytriomyces</taxon>
    </lineage>
</organism>
<evidence type="ECO:0000313" key="1">
    <source>
        <dbReference type="EMBL" id="TPX75908.1"/>
    </source>
</evidence>
<dbReference type="Gene3D" id="3.40.640.10">
    <property type="entry name" value="Type I PLP-dependent aspartate aminotransferase-like (Major domain)"/>
    <property type="match status" value="1"/>
</dbReference>
<keyword evidence="2" id="KW-1185">Reference proteome</keyword>
<dbReference type="Proteomes" id="UP000320333">
    <property type="component" value="Unassembled WGS sequence"/>
</dbReference>
<dbReference type="OrthoDB" id="2118611at2759"/>
<dbReference type="EMBL" id="QEAP01000064">
    <property type="protein sequence ID" value="TPX75908.1"/>
    <property type="molecule type" value="Genomic_DNA"/>
</dbReference>